<evidence type="ECO:0000313" key="4">
    <source>
        <dbReference type="EMBL" id="SMC82105.1"/>
    </source>
</evidence>
<feature type="domain" description="SHSP" evidence="3">
    <location>
        <begin position="35"/>
        <end position="147"/>
    </location>
</feature>
<evidence type="ECO:0000256" key="1">
    <source>
        <dbReference type="PROSITE-ProRule" id="PRU00285"/>
    </source>
</evidence>
<dbReference type="STRING" id="1121400.SAMN02746065_11135"/>
<dbReference type="InterPro" id="IPR031107">
    <property type="entry name" value="Small_HSP"/>
</dbReference>
<keyword evidence="5" id="KW-1185">Reference proteome</keyword>
<dbReference type="SUPFAM" id="SSF49764">
    <property type="entry name" value="HSP20-like chaperones"/>
    <property type="match status" value="1"/>
</dbReference>
<proteinExistence type="inferred from homology"/>
<evidence type="ECO:0000313" key="5">
    <source>
        <dbReference type="Proteomes" id="UP000192418"/>
    </source>
</evidence>
<dbReference type="EMBL" id="FWXY01000011">
    <property type="protein sequence ID" value="SMC82105.1"/>
    <property type="molecule type" value="Genomic_DNA"/>
</dbReference>
<dbReference type="OrthoDB" id="9811615at2"/>
<evidence type="ECO:0000256" key="2">
    <source>
        <dbReference type="RuleBase" id="RU003616"/>
    </source>
</evidence>
<accession>A0A1W2CA18</accession>
<dbReference type="Proteomes" id="UP000192418">
    <property type="component" value="Unassembled WGS sequence"/>
</dbReference>
<gene>
    <name evidence="4" type="ORF">SAMN02746065_11135</name>
</gene>
<comment type="similarity">
    <text evidence="1 2">Belongs to the small heat shock protein (HSP20) family.</text>
</comment>
<dbReference type="AlphaFoldDB" id="A0A1W2CA18"/>
<protein>
    <submittedName>
        <fullName evidence="4">HSP20 family protein</fullName>
    </submittedName>
</protein>
<dbReference type="InterPro" id="IPR002068">
    <property type="entry name" value="A-crystallin/Hsp20_dom"/>
</dbReference>
<dbReference type="RefSeq" id="WP_084069456.1">
    <property type="nucleotide sequence ID" value="NZ_FWXY01000011.1"/>
</dbReference>
<evidence type="ECO:0000259" key="3">
    <source>
        <dbReference type="PROSITE" id="PS01031"/>
    </source>
</evidence>
<reference evidence="4 5" key="1">
    <citation type="submission" date="2017-04" db="EMBL/GenBank/DDBJ databases">
        <authorList>
            <person name="Afonso C.L."/>
            <person name="Miller P.J."/>
            <person name="Scott M.A."/>
            <person name="Spackman E."/>
            <person name="Goraichik I."/>
            <person name="Dimitrov K.M."/>
            <person name="Suarez D.L."/>
            <person name="Swayne D.E."/>
        </authorList>
    </citation>
    <scope>NUCLEOTIDE SEQUENCE [LARGE SCALE GENOMIC DNA]</scope>
    <source>
        <strain evidence="4 5">DSM 3385</strain>
    </source>
</reference>
<dbReference type="CDD" id="cd06464">
    <property type="entry name" value="ACD_sHsps-like"/>
    <property type="match status" value="1"/>
</dbReference>
<name>A0A1W2CA18_9BACT</name>
<dbReference type="Gene3D" id="2.60.40.790">
    <property type="match status" value="1"/>
</dbReference>
<dbReference type="Pfam" id="PF00011">
    <property type="entry name" value="HSP20"/>
    <property type="match status" value="1"/>
</dbReference>
<organism evidence="4 5">
    <name type="scientific">Desulfocicer vacuolatum DSM 3385</name>
    <dbReference type="NCBI Taxonomy" id="1121400"/>
    <lineage>
        <taxon>Bacteria</taxon>
        <taxon>Pseudomonadati</taxon>
        <taxon>Thermodesulfobacteriota</taxon>
        <taxon>Desulfobacteria</taxon>
        <taxon>Desulfobacterales</taxon>
        <taxon>Desulfobacteraceae</taxon>
        <taxon>Desulfocicer</taxon>
    </lineage>
</organism>
<dbReference type="PANTHER" id="PTHR11527">
    <property type="entry name" value="HEAT-SHOCK PROTEIN 20 FAMILY MEMBER"/>
    <property type="match status" value="1"/>
</dbReference>
<dbReference type="InterPro" id="IPR008978">
    <property type="entry name" value="HSP20-like_chaperone"/>
</dbReference>
<dbReference type="PROSITE" id="PS01031">
    <property type="entry name" value="SHSP"/>
    <property type="match status" value="1"/>
</dbReference>
<sequence>MEYLEVIFGEDFERSSRGEREGQDMFQSINPMFCLSKRIWKPQMDILESRHHITIQAEISGVEKDDITIQVSNKAVKISGSRCRKPPEHPATFRLAEIQFGRFERVLYLPSLIDVDKVSAAYSNGFLEISLAKLPVERTETVEISYR</sequence>